<dbReference type="OrthoDB" id="1201356at2"/>
<dbReference type="EMBL" id="VANR01000004">
    <property type="protein sequence ID" value="TMM29977.1"/>
    <property type="molecule type" value="Genomic_DNA"/>
</dbReference>
<name>A0A5S3N4A9_9FLAO</name>
<evidence type="ECO:0000313" key="1">
    <source>
        <dbReference type="EMBL" id="TMM29977.1"/>
    </source>
</evidence>
<dbReference type="AlphaFoldDB" id="A0A5S3N4A9"/>
<organism evidence="1 2">
    <name type="scientific">Polaribacter aestuariivivens</name>
    <dbReference type="NCBI Taxonomy" id="2304626"/>
    <lineage>
        <taxon>Bacteria</taxon>
        <taxon>Pseudomonadati</taxon>
        <taxon>Bacteroidota</taxon>
        <taxon>Flavobacteriia</taxon>
        <taxon>Flavobacteriales</taxon>
        <taxon>Flavobacteriaceae</taxon>
    </lineage>
</organism>
<keyword evidence="2" id="KW-1185">Reference proteome</keyword>
<comment type="caution">
    <text evidence="1">The sequence shown here is derived from an EMBL/GenBank/DDBJ whole genome shotgun (WGS) entry which is preliminary data.</text>
</comment>
<protein>
    <submittedName>
        <fullName evidence="1">Uncharacterized protein</fullName>
    </submittedName>
</protein>
<sequence>MELDYIDDYNGLEENIVRLFDFDKAEAIQFRNLLKETVIEKKQRLDLSQVDFINTENYNLIFGLFKSDEGILTKDNQTFFCILTMKSYHKMLHLLEPFCKKETRGYQYLYDVDTPTDLLFAPNAN</sequence>
<dbReference type="Proteomes" id="UP000307140">
    <property type="component" value="Unassembled WGS sequence"/>
</dbReference>
<reference evidence="1 2" key="1">
    <citation type="submission" date="2019-05" db="EMBL/GenBank/DDBJ databases">
        <title>Polaribacter aestuariivivens sp. nov., isolated from a tidal flat.</title>
        <authorList>
            <person name="Yoon J.-H."/>
        </authorList>
    </citation>
    <scope>NUCLEOTIDE SEQUENCE [LARGE SCALE GENOMIC DNA]</scope>
    <source>
        <strain evidence="1 2">DBTF-3</strain>
    </source>
</reference>
<proteinExistence type="predicted"/>
<gene>
    <name evidence="1" type="ORF">FDT66_08910</name>
</gene>
<evidence type="ECO:0000313" key="2">
    <source>
        <dbReference type="Proteomes" id="UP000307140"/>
    </source>
</evidence>
<dbReference type="RefSeq" id="WP_138535827.1">
    <property type="nucleotide sequence ID" value="NZ_VANR01000004.1"/>
</dbReference>
<accession>A0A5S3N4A9</accession>